<proteinExistence type="predicted"/>
<dbReference type="EMBL" id="CM032181">
    <property type="protein sequence ID" value="KAG7099081.1"/>
    <property type="molecule type" value="Genomic_DNA"/>
</dbReference>
<dbReference type="Proteomes" id="UP001049176">
    <property type="component" value="Chromosome 1"/>
</dbReference>
<keyword evidence="6" id="KW-1185">Reference proteome</keyword>
<keyword evidence="4" id="KW-0472">Membrane</keyword>
<name>A0A9P7V2E4_9AGAR</name>
<dbReference type="KEGG" id="more:E1B28_000956"/>
<accession>A0A9P7V2E4</accession>
<comment type="caution">
    <text evidence="5">The sequence shown here is derived from an EMBL/GenBank/DDBJ whole genome shotgun (WGS) entry which is preliminary data.</text>
</comment>
<dbReference type="PANTHER" id="PTHR46283">
    <property type="entry name" value="E3 UBIQUITIN-PROTEIN LIGASE MARCH5"/>
    <property type="match status" value="1"/>
</dbReference>
<evidence type="ECO:0000256" key="1">
    <source>
        <dbReference type="ARBA" id="ARBA00004141"/>
    </source>
</evidence>
<evidence type="ECO:0000313" key="6">
    <source>
        <dbReference type="Proteomes" id="UP001049176"/>
    </source>
</evidence>
<organism evidence="5 6">
    <name type="scientific">Marasmius oreades</name>
    <name type="common">fairy-ring Marasmius</name>
    <dbReference type="NCBI Taxonomy" id="181124"/>
    <lineage>
        <taxon>Eukaryota</taxon>
        <taxon>Fungi</taxon>
        <taxon>Dikarya</taxon>
        <taxon>Basidiomycota</taxon>
        <taxon>Agaricomycotina</taxon>
        <taxon>Agaricomycetes</taxon>
        <taxon>Agaricomycetidae</taxon>
        <taxon>Agaricales</taxon>
        <taxon>Marasmiineae</taxon>
        <taxon>Marasmiaceae</taxon>
        <taxon>Marasmius</taxon>
    </lineage>
</organism>
<dbReference type="GO" id="GO:0016020">
    <property type="term" value="C:membrane"/>
    <property type="evidence" value="ECO:0007669"/>
    <property type="project" value="UniProtKB-SubCell"/>
</dbReference>
<dbReference type="RefSeq" id="XP_043015551.1">
    <property type="nucleotide sequence ID" value="XM_043146846.1"/>
</dbReference>
<sequence>MAVTTAGTMFFGVTVLSLGTLAIGVVHASLTVYGAYAARAICGDELFDLLLSDDPSNWPTMSFLLLPMIPLRLMTKSLSGLSAIFFLWPDVPPLAVRERFITDSSQIDRMVPSFTQKARHLSFPKIGLVILVASMAYDQLLRKLTHWLLDIHPDSAAVVQRPPRPVRPWSRGLRRVRLAILGRDGPIIDDGPVDGPNPLQAPQEAPPIGQEEEHRLDILEGATRVRDGSMLSGLLVPFIAKGIGHLLYLASVHVRPLRRILGIRPTPFLLDSPPPSIPKLVPDLIGSIHNVWYWRWFTDQATANMDHVWIRNTIGLGIFIVGRDCLHLFHLWLAKRELANRHLKNRDFAGIDPAQLDLRPRQ</sequence>
<dbReference type="OrthoDB" id="5817083at2759"/>
<reference evidence="5" key="1">
    <citation type="journal article" date="2021" name="Genome Biol. Evol.">
        <title>The assembled and annotated genome of the fairy-ring fungus Marasmius oreades.</title>
        <authorList>
            <person name="Hiltunen M."/>
            <person name="Ament-Velasquez S.L."/>
            <person name="Johannesson H."/>
        </authorList>
    </citation>
    <scope>NUCLEOTIDE SEQUENCE</scope>
    <source>
        <strain evidence="5">03SP1</strain>
    </source>
</reference>
<dbReference type="GeneID" id="66070032"/>
<protein>
    <submittedName>
        <fullName evidence="5">Uncharacterized protein</fullName>
    </submittedName>
</protein>
<evidence type="ECO:0000256" key="2">
    <source>
        <dbReference type="ARBA" id="ARBA00022692"/>
    </source>
</evidence>
<evidence type="ECO:0000256" key="4">
    <source>
        <dbReference type="ARBA" id="ARBA00023136"/>
    </source>
</evidence>
<comment type="subcellular location">
    <subcellularLocation>
        <location evidence="1">Membrane</location>
        <topology evidence="1">Multi-pass membrane protein</topology>
    </subcellularLocation>
</comment>
<gene>
    <name evidence="5" type="ORF">E1B28_000956</name>
</gene>
<dbReference type="AlphaFoldDB" id="A0A9P7V2E4"/>
<keyword evidence="2" id="KW-0812">Transmembrane</keyword>
<evidence type="ECO:0000313" key="5">
    <source>
        <dbReference type="EMBL" id="KAG7099081.1"/>
    </source>
</evidence>
<keyword evidence="3" id="KW-1133">Transmembrane helix</keyword>
<evidence type="ECO:0000256" key="3">
    <source>
        <dbReference type="ARBA" id="ARBA00022989"/>
    </source>
</evidence>